<keyword evidence="4 8" id="KW-0732">Signal</keyword>
<dbReference type="GO" id="GO:0030313">
    <property type="term" value="C:cell envelope"/>
    <property type="evidence" value="ECO:0007669"/>
    <property type="project" value="UniProtKB-SubCell"/>
</dbReference>
<feature type="signal peptide" evidence="8">
    <location>
        <begin position="1"/>
        <end position="21"/>
    </location>
</feature>
<dbReference type="RefSeq" id="WP_102161193.1">
    <property type="nucleotide sequence ID" value="NZ_PNFZ01000002.1"/>
</dbReference>
<feature type="coiled-coil region" evidence="6">
    <location>
        <begin position="238"/>
        <end position="272"/>
    </location>
</feature>
<evidence type="ECO:0000256" key="4">
    <source>
        <dbReference type="ARBA" id="ARBA00022729"/>
    </source>
</evidence>
<evidence type="ECO:0000256" key="3">
    <source>
        <dbReference type="ARBA" id="ARBA00022723"/>
    </source>
</evidence>
<comment type="similarity">
    <text evidence="5">Belongs to the bacterial solute-binding protein 9 family.</text>
</comment>
<dbReference type="InterPro" id="IPR006128">
    <property type="entry name" value="Lipoprotein_PsaA-like"/>
</dbReference>
<dbReference type="InterPro" id="IPR006127">
    <property type="entry name" value="ZnuA-like"/>
</dbReference>
<dbReference type="PANTHER" id="PTHR42953:SF1">
    <property type="entry name" value="METAL-BINDING PROTEIN HI_0362-RELATED"/>
    <property type="match status" value="1"/>
</dbReference>
<evidence type="ECO:0000256" key="6">
    <source>
        <dbReference type="SAM" id="Coils"/>
    </source>
</evidence>
<sequence length="383" mass="41139">MRSLRTPVLAALAAGSLVALAGCGGSDNSAEGSNEDFTVVTSTNVYADIVKNVAGDAAEVTPVIDDPTQDPHDYEATAQDQLKLSKADMVVVNGGGYDAFMTTMLEAADHKPTVVDTVAISGLPGSEGVANEPHDHDHGDEDGHDHGEEGHDHGTEEAHDHGTEDAHDHGEEGYEDHDHGTEDAHDHGEDAHDHGEEGHDHDHDHGAFNEHVWYSVPTMTKLVDEVSSKLSDELPDSADDIKKNAEDYKAELGKLQSQLDEAKSEHEGEKAAATEPIALWLFHDMGIENITSQDFLSAVEHGDDVPPLVLKKAKEQIANKEVVVLAYNSQNAGPQADELKTTAESAGVPVVNLAETMDNDEKYIDWMGGYIKDVQEALAGHDH</sequence>
<proteinExistence type="inferred from homology"/>
<evidence type="ECO:0000313" key="9">
    <source>
        <dbReference type="EMBL" id="PMB98586.1"/>
    </source>
</evidence>
<reference evidence="9 10" key="1">
    <citation type="submission" date="2017-09" db="EMBL/GenBank/DDBJ databases">
        <title>Bacterial strain isolated from the female urinary microbiota.</title>
        <authorList>
            <person name="Thomas-White K."/>
            <person name="Kumar N."/>
            <person name="Forster S."/>
            <person name="Putonti C."/>
            <person name="Lawley T."/>
            <person name="Wolfe A.J."/>
        </authorList>
    </citation>
    <scope>NUCLEOTIDE SEQUENCE [LARGE SCALE GENOMIC DNA]</scope>
    <source>
        <strain evidence="9 10">UMB0680</strain>
    </source>
</reference>
<dbReference type="SUPFAM" id="SSF53807">
    <property type="entry name" value="Helical backbone' metal receptor"/>
    <property type="match status" value="1"/>
</dbReference>
<dbReference type="GO" id="GO:0030001">
    <property type="term" value="P:metal ion transport"/>
    <property type="evidence" value="ECO:0007669"/>
    <property type="project" value="InterPro"/>
</dbReference>
<dbReference type="EMBL" id="PNFZ01000002">
    <property type="protein sequence ID" value="PMB98586.1"/>
    <property type="molecule type" value="Genomic_DNA"/>
</dbReference>
<name>A0A2N6PIT1_9MICO</name>
<accession>A0A2N6PIT1</accession>
<feature type="chain" id="PRO_5039540442" evidence="8">
    <location>
        <begin position="22"/>
        <end position="383"/>
    </location>
</feature>
<dbReference type="GO" id="GO:0007155">
    <property type="term" value="P:cell adhesion"/>
    <property type="evidence" value="ECO:0007669"/>
    <property type="project" value="InterPro"/>
</dbReference>
<evidence type="ECO:0000256" key="5">
    <source>
        <dbReference type="RuleBase" id="RU003512"/>
    </source>
</evidence>
<evidence type="ECO:0000256" key="7">
    <source>
        <dbReference type="SAM" id="MobiDB-lite"/>
    </source>
</evidence>
<dbReference type="OrthoDB" id="5296019at2"/>
<dbReference type="AlphaFoldDB" id="A0A2N6PIT1"/>
<dbReference type="PANTHER" id="PTHR42953">
    <property type="entry name" value="HIGH-AFFINITY ZINC UPTAKE SYSTEM PROTEIN ZNUA-RELATED"/>
    <property type="match status" value="1"/>
</dbReference>
<evidence type="ECO:0000256" key="2">
    <source>
        <dbReference type="ARBA" id="ARBA00022448"/>
    </source>
</evidence>
<dbReference type="PROSITE" id="PS51257">
    <property type="entry name" value="PROKAR_LIPOPROTEIN"/>
    <property type="match status" value="1"/>
</dbReference>
<comment type="subcellular location">
    <subcellularLocation>
        <location evidence="1">Cell envelope</location>
    </subcellularLocation>
</comment>
<evidence type="ECO:0000256" key="8">
    <source>
        <dbReference type="SAM" id="SignalP"/>
    </source>
</evidence>
<feature type="compositionally biased region" description="Basic and acidic residues" evidence="7">
    <location>
        <begin position="132"/>
        <end position="206"/>
    </location>
</feature>
<gene>
    <name evidence="9" type="ORF">CJ198_04440</name>
</gene>
<keyword evidence="3" id="KW-0479">Metal-binding</keyword>
<keyword evidence="6" id="KW-0175">Coiled coil</keyword>
<dbReference type="GO" id="GO:0046872">
    <property type="term" value="F:metal ion binding"/>
    <property type="evidence" value="ECO:0007669"/>
    <property type="project" value="UniProtKB-KW"/>
</dbReference>
<keyword evidence="2 5" id="KW-0813">Transport</keyword>
<dbReference type="InterPro" id="IPR050492">
    <property type="entry name" value="Bact_metal-bind_prot9"/>
</dbReference>
<dbReference type="Proteomes" id="UP000235703">
    <property type="component" value="Unassembled WGS sequence"/>
</dbReference>
<evidence type="ECO:0000256" key="1">
    <source>
        <dbReference type="ARBA" id="ARBA00004196"/>
    </source>
</evidence>
<dbReference type="Gene3D" id="3.40.50.1980">
    <property type="entry name" value="Nitrogenase molybdenum iron protein domain"/>
    <property type="match status" value="2"/>
</dbReference>
<dbReference type="PRINTS" id="PR00690">
    <property type="entry name" value="ADHESNFAMILY"/>
</dbReference>
<protein>
    <submittedName>
        <fullName evidence="9">ABC transporter substrate-binding protein</fullName>
    </submittedName>
</protein>
<evidence type="ECO:0000313" key="10">
    <source>
        <dbReference type="Proteomes" id="UP000235703"/>
    </source>
</evidence>
<organism evidence="9 10">
    <name type="scientific">Brevibacterium luteolum</name>
    <dbReference type="NCBI Taxonomy" id="199591"/>
    <lineage>
        <taxon>Bacteria</taxon>
        <taxon>Bacillati</taxon>
        <taxon>Actinomycetota</taxon>
        <taxon>Actinomycetes</taxon>
        <taxon>Micrococcales</taxon>
        <taxon>Brevibacteriaceae</taxon>
        <taxon>Brevibacterium</taxon>
    </lineage>
</organism>
<feature type="region of interest" description="Disordered" evidence="7">
    <location>
        <begin position="122"/>
        <end position="206"/>
    </location>
</feature>
<comment type="caution">
    <text evidence="9">The sequence shown here is derived from an EMBL/GenBank/DDBJ whole genome shotgun (WGS) entry which is preliminary data.</text>
</comment>
<dbReference type="Pfam" id="PF01297">
    <property type="entry name" value="ZnuA"/>
    <property type="match status" value="1"/>
</dbReference>
<keyword evidence="10" id="KW-1185">Reference proteome</keyword>